<proteinExistence type="predicted"/>
<gene>
    <name evidence="1" type="ORF">LTS18_006766</name>
</gene>
<keyword evidence="2" id="KW-1185">Reference proteome</keyword>
<evidence type="ECO:0000313" key="2">
    <source>
        <dbReference type="Proteomes" id="UP001186974"/>
    </source>
</evidence>
<reference evidence="1" key="1">
    <citation type="submission" date="2024-09" db="EMBL/GenBank/DDBJ databases">
        <title>Black Yeasts Isolated from many extreme environments.</title>
        <authorList>
            <person name="Coleine C."/>
            <person name="Stajich J.E."/>
            <person name="Selbmann L."/>
        </authorList>
    </citation>
    <scope>NUCLEOTIDE SEQUENCE</scope>
    <source>
        <strain evidence="1">CCFEE 5737</strain>
    </source>
</reference>
<sequence>PSQQQPRSTQQQVQSVQHQVQLLQHQAQPLQQQAEQVEQAQQQIEHIQRPSDPAQQPLAQVQQQAEHARPQAGQAHTCVPDRVQGQESWPSFSPTEWMPHGDAEMIIDFNADTQLPSFMQPDQPFEEVLTNEAEHRHSLSLSGDTPNSSVKNLANDVKDLQAQV</sequence>
<feature type="non-terminal residue" evidence="1">
    <location>
        <position position="1"/>
    </location>
</feature>
<evidence type="ECO:0000313" key="1">
    <source>
        <dbReference type="EMBL" id="KAK3061216.1"/>
    </source>
</evidence>
<protein>
    <submittedName>
        <fullName evidence="1">Uncharacterized protein</fullName>
    </submittedName>
</protein>
<name>A0ACC3D3X1_9PEZI</name>
<dbReference type="Proteomes" id="UP001186974">
    <property type="component" value="Unassembled WGS sequence"/>
</dbReference>
<comment type="caution">
    <text evidence="1">The sequence shown here is derived from an EMBL/GenBank/DDBJ whole genome shotgun (WGS) entry which is preliminary data.</text>
</comment>
<accession>A0ACC3D3X1</accession>
<dbReference type="EMBL" id="JAWDJW010007989">
    <property type="protein sequence ID" value="KAK3061216.1"/>
    <property type="molecule type" value="Genomic_DNA"/>
</dbReference>
<organism evidence="1 2">
    <name type="scientific">Coniosporium uncinatum</name>
    <dbReference type="NCBI Taxonomy" id="93489"/>
    <lineage>
        <taxon>Eukaryota</taxon>
        <taxon>Fungi</taxon>
        <taxon>Dikarya</taxon>
        <taxon>Ascomycota</taxon>
        <taxon>Pezizomycotina</taxon>
        <taxon>Dothideomycetes</taxon>
        <taxon>Dothideomycetes incertae sedis</taxon>
        <taxon>Coniosporium</taxon>
    </lineage>
</organism>